<keyword evidence="2" id="KW-1185">Reference proteome</keyword>
<evidence type="ECO:0000313" key="2">
    <source>
        <dbReference type="Proteomes" id="UP000790377"/>
    </source>
</evidence>
<name>A0ACB8AAB1_9AGAM</name>
<accession>A0ACB8AAB1</accession>
<gene>
    <name evidence="1" type="ORF">BJ138DRAFT_1154766</name>
</gene>
<dbReference type="EMBL" id="MU267748">
    <property type="protein sequence ID" value="KAH7909662.1"/>
    <property type="molecule type" value="Genomic_DNA"/>
</dbReference>
<protein>
    <submittedName>
        <fullName evidence="1">Uncharacterized protein</fullName>
    </submittedName>
</protein>
<reference evidence="1" key="1">
    <citation type="journal article" date="2021" name="New Phytol.">
        <title>Evolutionary innovations through gain and loss of genes in the ectomycorrhizal Boletales.</title>
        <authorList>
            <person name="Wu G."/>
            <person name="Miyauchi S."/>
            <person name="Morin E."/>
            <person name="Kuo A."/>
            <person name="Drula E."/>
            <person name="Varga T."/>
            <person name="Kohler A."/>
            <person name="Feng B."/>
            <person name="Cao Y."/>
            <person name="Lipzen A."/>
            <person name="Daum C."/>
            <person name="Hundley H."/>
            <person name="Pangilinan J."/>
            <person name="Johnson J."/>
            <person name="Barry K."/>
            <person name="LaButti K."/>
            <person name="Ng V."/>
            <person name="Ahrendt S."/>
            <person name="Min B."/>
            <person name="Choi I.G."/>
            <person name="Park H."/>
            <person name="Plett J.M."/>
            <person name="Magnuson J."/>
            <person name="Spatafora J.W."/>
            <person name="Nagy L.G."/>
            <person name="Henrissat B."/>
            <person name="Grigoriev I.V."/>
            <person name="Yang Z.L."/>
            <person name="Xu J."/>
            <person name="Martin F.M."/>
        </authorList>
    </citation>
    <scope>NUCLEOTIDE SEQUENCE</scope>
    <source>
        <strain evidence="1">ATCC 28755</strain>
    </source>
</reference>
<dbReference type="Proteomes" id="UP000790377">
    <property type="component" value="Unassembled WGS sequence"/>
</dbReference>
<organism evidence="1 2">
    <name type="scientific">Hygrophoropsis aurantiaca</name>
    <dbReference type="NCBI Taxonomy" id="72124"/>
    <lineage>
        <taxon>Eukaryota</taxon>
        <taxon>Fungi</taxon>
        <taxon>Dikarya</taxon>
        <taxon>Basidiomycota</taxon>
        <taxon>Agaricomycotina</taxon>
        <taxon>Agaricomycetes</taxon>
        <taxon>Agaricomycetidae</taxon>
        <taxon>Boletales</taxon>
        <taxon>Coniophorineae</taxon>
        <taxon>Hygrophoropsidaceae</taxon>
        <taxon>Hygrophoropsis</taxon>
    </lineage>
</organism>
<comment type="caution">
    <text evidence="1">The sequence shown here is derived from an EMBL/GenBank/DDBJ whole genome shotgun (WGS) entry which is preliminary data.</text>
</comment>
<sequence>MQEDRLHPCYTQRNLKKRSKRTPQSDNEYFCDAVVNVRQDSDGCLYVIDTTSPAYESTPSHSSSTHLQRAPAAFYVETKECSPSIHIHISKPLVADDSSSAFSQIIPDDNRKFRDNEIHLRSHHYYYPCGWYDGQKCNMWRPWSQMLEHLQTYHGLPDYHKQPVVCCWNRCQKSVKKESLARHIAHIHEGIKSQCETCKKGLSRTDSWQRHSQMNPGCYNAGFILVPGPNAILNVS</sequence>
<proteinExistence type="predicted"/>
<evidence type="ECO:0000313" key="1">
    <source>
        <dbReference type="EMBL" id="KAH7909662.1"/>
    </source>
</evidence>